<feature type="transmembrane region" description="Helical" evidence="9">
    <location>
        <begin position="60"/>
        <end position="81"/>
    </location>
</feature>
<organism evidence="11 12">
    <name type="scientific">Elioraea tepida</name>
    <dbReference type="NCBI Taxonomy" id="2843330"/>
    <lineage>
        <taxon>Bacteria</taxon>
        <taxon>Pseudomonadati</taxon>
        <taxon>Pseudomonadota</taxon>
        <taxon>Alphaproteobacteria</taxon>
        <taxon>Acetobacterales</taxon>
        <taxon>Elioraeaceae</taxon>
        <taxon>Elioraea</taxon>
    </lineage>
</organism>
<evidence type="ECO:0000256" key="5">
    <source>
        <dbReference type="ARBA" id="ARBA00022692"/>
    </source>
</evidence>
<dbReference type="Proteomes" id="UP000694001">
    <property type="component" value="Chromosome"/>
</dbReference>
<dbReference type="GO" id="GO:0015740">
    <property type="term" value="P:C4-dicarboxylate transport"/>
    <property type="evidence" value="ECO:0007669"/>
    <property type="project" value="TreeGrafter"/>
</dbReference>
<protein>
    <recommendedName>
        <fullName evidence="9">TRAP transporter small permease protein</fullName>
    </recommendedName>
</protein>
<evidence type="ECO:0000256" key="2">
    <source>
        <dbReference type="ARBA" id="ARBA00022448"/>
    </source>
</evidence>
<feature type="transmembrane region" description="Helical" evidence="9">
    <location>
        <begin position="135"/>
        <end position="156"/>
    </location>
</feature>
<keyword evidence="6 9" id="KW-1133">Transmembrane helix</keyword>
<keyword evidence="2 9" id="KW-0813">Transport</keyword>
<dbReference type="AlphaFoldDB" id="A0A975U3E1"/>
<evidence type="ECO:0000259" key="10">
    <source>
        <dbReference type="Pfam" id="PF04290"/>
    </source>
</evidence>
<keyword evidence="7 9" id="KW-0472">Membrane</keyword>
<comment type="subcellular location">
    <subcellularLocation>
        <location evidence="1 9">Cell inner membrane</location>
        <topology evidence="1 9">Multi-pass membrane protein</topology>
    </subcellularLocation>
</comment>
<evidence type="ECO:0000256" key="8">
    <source>
        <dbReference type="ARBA" id="ARBA00038436"/>
    </source>
</evidence>
<keyword evidence="5 9" id="KW-0812">Transmembrane</keyword>
<dbReference type="InterPro" id="IPR007387">
    <property type="entry name" value="TRAP_DctQ"/>
</dbReference>
<dbReference type="Pfam" id="PF04290">
    <property type="entry name" value="DctQ"/>
    <property type="match status" value="1"/>
</dbReference>
<dbReference type="GO" id="GO:0005886">
    <property type="term" value="C:plasma membrane"/>
    <property type="evidence" value="ECO:0007669"/>
    <property type="project" value="UniProtKB-SubCell"/>
</dbReference>
<dbReference type="KEGG" id="elio:KO353_05295"/>
<feature type="domain" description="Tripartite ATP-independent periplasmic transporters DctQ component" evidence="10">
    <location>
        <begin position="35"/>
        <end position="157"/>
    </location>
</feature>
<evidence type="ECO:0000256" key="1">
    <source>
        <dbReference type="ARBA" id="ARBA00004429"/>
    </source>
</evidence>
<reference evidence="11" key="1">
    <citation type="submission" date="2021-06" db="EMBL/GenBank/DDBJ databases">
        <title>Elioraea tepida, sp. nov., a moderately thermophilic aerobic anoxygenic phototrophic bacterium isolated from an alkaline siliceous hot spring mat community in Yellowstone National Park, WY, USA.</title>
        <authorList>
            <person name="Saini M.K."/>
            <person name="Yoshida S."/>
            <person name="Sebastian A."/>
            <person name="Hirose S."/>
            <person name="Hara E."/>
            <person name="Tamaki H."/>
            <person name="Soulier N.T."/>
            <person name="Albert I."/>
            <person name="Hanada S."/>
            <person name="Bryant D.A."/>
            <person name="Tank M."/>
        </authorList>
    </citation>
    <scope>NUCLEOTIDE SEQUENCE</scope>
    <source>
        <strain evidence="11">MS-P2</strain>
    </source>
</reference>
<dbReference type="PROSITE" id="PS51257">
    <property type="entry name" value="PROKAR_LIPOPROTEIN"/>
    <property type="match status" value="1"/>
</dbReference>
<dbReference type="GO" id="GO:0022857">
    <property type="term" value="F:transmembrane transporter activity"/>
    <property type="evidence" value="ECO:0007669"/>
    <property type="project" value="UniProtKB-UniRule"/>
</dbReference>
<proteinExistence type="inferred from homology"/>
<comment type="subunit">
    <text evidence="9">The complex comprises the extracytoplasmic solute receptor protein and the two transmembrane proteins.</text>
</comment>
<feature type="transmembrane region" description="Helical" evidence="9">
    <location>
        <begin position="20"/>
        <end position="40"/>
    </location>
</feature>
<dbReference type="RefSeq" id="WP_218286681.1">
    <property type="nucleotide sequence ID" value="NZ_CP076448.1"/>
</dbReference>
<keyword evidence="4 9" id="KW-0997">Cell inner membrane</keyword>
<evidence type="ECO:0000313" key="12">
    <source>
        <dbReference type="Proteomes" id="UP000694001"/>
    </source>
</evidence>
<accession>A0A975U3E1</accession>
<dbReference type="PANTHER" id="PTHR35011">
    <property type="entry name" value="2,3-DIKETO-L-GULONATE TRAP TRANSPORTER SMALL PERMEASE PROTEIN YIAM"/>
    <property type="match status" value="1"/>
</dbReference>
<dbReference type="PANTHER" id="PTHR35011:SF2">
    <property type="entry name" value="2,3-DIKETO-L-GULONATE TRAP TRANSPORTER SMALL PERMEASE PROTEIN YIAM"/>
    <property type="match status" value="1"/>
</dbReference>
<sequence>MTAGLSRALLALDRVTTQAALAAACFALAVAVGAGAWQVFTRFLVSQPSPWSEALVRQALVWMVMLGVAGAIREGALVAIDVTRSALKGRARLVLEVVIFAAIVLLFAVLFWFGWEMANRVRLQTIAGLEVSIAWGYAAIPAGSVFAIIGALAALLDRRGTATEGAASGQV</sequence>
<feature type="transmembrane region" description="Helical" evidence="9">
    <location>
        <begin position="93"/>
        <end position="115"/>
    </location>
</feature>
<keyword evidence="3" id="KW-1003">Cell membrane</keyword>
<evidence type="ECO:0000256" key="4">
    <source>
        <dbReference type="ARBA" id="ARBA00022519"/>
    </source>
</evidence>
<name>A0A975U3E1_9PROT</name>
<evidence type="ECO:0000313" key="11">
    <source>
        <dbReference type="EMBL" id="QXM25625.1"/>
    </source>
</evidence>
<evidence type="ECO:0000256" key="7">
    <source>
        <dbReference type="ARBA" id="ARBA00023136"/>
    </source>
</evidence>
<evidence type="ECO:0000256" key="3">
    <source>
        <dbReference type="ARBA" id="ARBA00022475"/>
    </source>
</evidence>
<dbReference type="EMBL" id="CP076448">
    <property type="protein sequence ID" value="QXM25625.1"/>
    <property type="molecule type" value="Genomic_DNA"/>
</dbReference>
<evidence type="ECO:0000256" key="9">
    <source>
        <dbReference type="RuleBase" id="RU369079"/>
    </source>
</evidence>
<keyword evidence="12" id="KW-1185">Reference proteome</keyword>
<evidence type="ECO:0000256" key="6">
    <source>
        <dbReference type="ARBA" id="ARBA00022989"/>
    </source>
</evidence>
<gene>
    <name evidence="11" type="ORF">KO353_05295</name>
</gene>
<comment type="function">
    <text evidence="9">Part of the tripartite ATP-independent periplasmic (TRAP) transport system.</text>
</comment>
<comment type="similarity">
    <text evidence="8 9">Belongs to the TRAP transporter small permease family.</text>
</comment>
<dbReference type="InterPro" id="IPR055348">
    <property type="entry name" value="DctQ"/>
</dbReference>